<proteinExistence type="predicted"/>
<name>A0A644VJS1_9ZZZZ</name>
<sequence>MGKDVFIKMDGASVNVAHVLSFSSEKEFVEAYDSKLYLARDQKVRKAQLRSMYKLAKKQENELSKSSQREDNQ</sequence>
<evidence type="ECO:0000313" key="1">
    <source>
        <dbReference type="EMBL" id="MPL90912.1"/>
    </source>
</evidence>
<reference evidence="1" key="1">
    <citation type="submission" date="2019-08" db="EMBL/GenBank/DDBJ databases">
        <authorList>
            <person name="Kucharzyk K."/>
            <person name="Murdoch R.W."/>
            <person name="Higgins S."/>
            <person name="Loffler F."/>
        </authorList>
    </citation>
    <scope>NUCLEOTIDE SEQUENCE</scope>
</reference>
<gene>
    <name evidence="1" type="ORF">SDC9_36970</name>
</gene>
<dbReference type="EMBL" id="VSSQ01000316">
    <property type="protein sequence ID" value="MPL90912.1"/>
    <property type="molecule type" value="Genomic_DNA"/>
</dbReference>
<accession>A0A644VJS1</accession>
<dbReference type="AlphaFoldDB" id="A0A644VJS1"/>
<organism evidence="1">
    <name type="scientific">bioreactor metagenome</name>
    <dbReference type="NCBI Taxonomy" id="1076179"/>
    <lineage>
        <taxon>unclassified sequences</taxon>
        <taxon>metagenomes</taxon>
        <taxon>ecological metagenomes</taxon>
    </lineage>
</organism>
<comment type="caution">
    <text evidence="1">The sequence shown here is derived from an EMBL/GenBank/DDBJ whole genome shotgun (WGS) entry which is preliminary data.</text>
</comment>
<protein>
    <submittedName>
        <fullName evidence="1">Uncharacterized protein</fullName>
    </submittedName>
</protein>